<evidence type="ECO:0000313" key="5">
    <source>
        <dbReference type="Proteomes" id="UP000008558"/>
    </source>
</evidence>
<dbReference type="HOGENOM" id="CLU_854252_0_0_14"/>
<dbReference type="PANTHER" id="PTHR23222:SF0">
    <property type="entry name" value="PROHIBITIN 1"/>
    <property type="match status" value="1"/>
</dbReference>
<protein>
    <submittedName>
        <fullName evidence="4">Membrane-anchored band 7 domain protein</fullName>
    </submittedName>
</protein>
<feature type="transmembrane region" description="Helical" evidence="2">
    <location>
        <begin position="58"/>
        <end position="77"/>
    </location>
</feature>
<feature type="coiled-coil region" evidence="1">
    <location>
        <begin position="232"/>
        <end position="268"/>
    </location>
</feature>
<evidence type="ECO:0000256" key="2">
    <source>
        <dbReference type="SAM" id="Phobius"/>
    </source>
</evidence>
<name>A9NEK9_ACHLI</name>
<dbReference type="SUPFAM" id="SSF117892">
    <property type="entry name" value="Band 7/SPFH domain"/>
    <property type="match status" value="1"/>
</dbReference>
<dbReference type="InterPro" id="IPR036013">
    <property type="entry name" value="Band_7/SPFH_dom_sf"/>
</dbReference>
<evidence type="ECO:0000256" key="1">
    <source>
        <dbReference type="SAM" id="Coils"/>
    </source>
</evidence>
<keyword evidence="2" id="KW-0472">Membrane</keyword>
<feature type="domain" description="Band 7" evidence="3">
    <location>
        <begin position="75"/>
        <end position="240"/>
    </location>
</feature>
<organism evidence="4 5">
    <name type="scientific">Acholeplasma laidlawii (strain PG-8A)</name>
    <dbReference type="NCBI Taxonomy" id="441768"/>
    <lineage>
        <taxon>Bacteria</taxon>
        <taxon>Bacillati</taxon>
        <taxon>Mycoplasmatota</taxon>
        <taxon>Mollicutes</taxon>
        <taxon>Acholeplasmatales</taxon>
        <taxon>Acholeplasmataceae</taxon>
        <taxon>Acholeplasma</taxon>
    </lineage>
</organism>
<dbReference type="InterPro" id="IPR001107">
    <property type="entry name" value="Band_7"/>
</dbReference>
<accession>A9NEK9</accession>
<evidence type="ECO:0000313" key="4">
    <source>
        <dbReference type="EMBL" id="ABX80789.1"/>
    </source>
</evidence>
<proteinExistence type="predicted"/>
<keyword evidence="5" id="KW-1185">Reference proteome</keyword>
<dbReference type="Gene3D" id="3.30.479.30">
    <property type="entry name" value="Band 7 domain"/>
    <property type="match status" value="1"/>
</dbReference>
<evidence type="ECO:0000259" key="3">
    <source>
        <dbReference type="SMART" id="SM00244"/>
    </source>
</evidence>
<dbReference type="PANTHER" id="PTHR23222">
    <property type="entry name" value="PROHIBITIN"/>
    <property type="match status" value="1"/>
</dbReference>
<dbReference type="GO" id="GO:0016020">
    <property type="term" value="C:membrane"/>
    <property type="evidence" value="ECO:0007669"/>
    <property type="project" value="InterPro"/>
</dbReference>
<dbReference type="SMART" id="SM00244">
    <property type="entry name" value="PHB"/>
    <property type="match status" value="1"/>
</dbReference>
<dbReference type="EMBL" id="CP000896">
    <property type="protein sequence ID" value="ABX80789.1"/>
    <property type="molecule type" value="Genomic_DNA"/>
</dbReference>
<keyword evidence="2" id="KW-1133">Transmembrane helix</keyword>
<gene>
    <name evidence="4" type="ordered locus">ACL_0163</name>
</gene>
<feature type="transmembrane region" description="Helical" evidence="2">
    <location>
        <begin position="26"/>
        <end position="46"/>
    </location>
</feature>
<keyword evidence="1" id="KW-0175">Coiled coil</keyword>
<dbReference type="Pfam" id="PF01145">
    <property type="entry name" value="Band_7"/>
    <property type="match status" value="1"/>
</dbReference>
<dbReference type="Proteomes" id="UP000008558">
    <property type="component" value="Chromosome"/>
</dbReference>
<dbReference type="STRING" id="441768.ACL_0163"/>
<dbReference type="AlphaFoldDB" id="A9NEK9"/>
<dbReference type="InterPro" id="IPR000163">
    <property type="entry name" value="Prohibitin"/>
</dbReference>
<keyword evidence="2" id="KW-0812">Transmembrane</keyword>
<reference evidence="4 5" key="1">
    <citation type="journal article" date="2011" name="J. Bacteriol.">
        <title>Complete genome and proteome of Acholeplasma laidlawii.</title>
        <authorList>
            <person name="Lazarev V.N."/>
            <person name="Levitskii S.A."/>
            <person name="Basovskii Y.I."/>
            <person name="Chukin M.M."/>
            <person name="Akopian T.A."/>
            <person name="Vereshchagin V.V."/>
            <person name="Kostrjukova E.S."/>
            <person name="Kovaleva G.Y."/>
            <person name="Kazanov M.D."/>
            <person name="Malko D.B."/>
            <person name="Vitreschak A.G."/>
            <person name="Sernova N.V."/>
            <person name="Gelfand M.S."/>
            <person name="Demina I.A."/>
            <person name="Serebryakova M.V."/>
            <person name="Galyamina M.A."/>
            <person name="Vtyurin N.N."/>
            <person name="Rogov S.I."/>
            <person name="Alexeev D.G."/>
            <person name="Ladygina V.G."/>
            <person name="Govorun V.M."/>
        </authorList>
    </citation>
    <scope>NUCLEOTIDE SEQUENCE [LARGE SCALE GENOMIC DNA]</scope>
    <source>
        <strain evidence="4 5">PG-8A</strain>
    </source>
</reference>
<sequence>MKCGPPHLNRAIDKCILKNRGRFFNMAYVISSFILFVVFLAGAIGIIANYKHKYGSKVYFSILAAPLAFLILLFGSFTTVGANEVGIIFDELNGGVLEETYGQGLHAKSPFRHVTTISTTNRTSYIEVYSQTEDSIFAKFEITVIYNIETNNAGLFYRTTGSVDISSQQLNSIVKKNLQSITTQHNIFDIMGVSLEEVRAAFRDVLSNDLMNIYHITLVSVSIDDVDAGTEIEQIIQDKAKAIQQIEIAQQEKARQDVINETNRIKAEIDAEIALIKAQSDFVVAEKQAEAQAVLNAAAVNAIQTMYDLQFETPAEKLEFETNGTGGYLTIQEVSTIVIKQLYYDVWDGKLPTVITDGSGIIIQP</sequence>
<dbReference type="eggNOG" id="COG0330">
    <property type="taxonomic scope" value="Bacteria"/>
</dbReference>
<dbReference type="KEGG" id="acl:ACL_0163"/>